<reference evidence="2" key="1">
    <citation type="journal article" date="2020" name="J Insects Food Feed">
        <title>The yellow mealworm (Tenebrio molitor) genome: a resource for the emerging insects as food and feed industry.</title>
        <authorList>
            <person name="Eriksson T."/>
            <person name="Andere A."/>
            <person name="Kelstrup H."/>
            <person name="Emery V."/>
            <person name="Picard C."/>
        </authorList>
    </citation>
    <scope>NUCLEOTIDE SEQUENCE</scope>
    <source>
        <strain evidence="2">Stoneville</strain>
        <tissue evidence="2">Whole head</tissue>
    </source>
</reference>
<dbReference type="Proteomes" id="UP000719412">
    <property type="component" value="Unassembled WGS sequence"/>
</dbReference>
<dbReference type="EMBL" id="JABDTM020026813">
    <property type="protein sequence ID" value="KAH0811423.1"/>
    <property type="molecule type" value="Genomic_DNA"/>
</dbReference>
<reference evidence="2" key="2">
    <citation type="submission" date="2021-08" db="EMBL/GenBank/DDBJ databases">
        <authorList>
            <person name="Eriksson T."/>
        </authorList>
    </citation>
    <scope>NUCLEOTIDE SEQUENCE</scope>
    <source>
        <strain evidence="2">Stoneville</strain>
        <tissue evidence="2">Whole head</tissue>
    </source>
</reference>
<evidence type="ECO:0000313" key="2">
    <source>
        <dbReference type="EMBL" id="KAH0811423.1"/>
    </source>
</evidence>
<comment type="caution">
    <text evidence="2">The sequence shown here is derived from an EMBL/GenBank/DDBJ whole genome shotgun (WGS) entry which is preliminary data.</text>
</comment>
<gene>
    <name evidence="2" type="ORF">GEV33_011367</name>
</gene>
<evidence type="ECO:0000256" key="1">
    <source>
        <dbReference type="SAM" id="MobiDB-lite"/>
    </source>
</evidence>
<protein>
    <submittedName>
        <fullName evidence="2">Uncharacterized protein</fullName>
    </submittedName>
</protein>
<proteinExistence type="predicted"/>
<feature type="region of interest" description="Disordered" evidence="1">
    <location>
        <begin position="34"/>
        <end position="131"/>
    </location>
</feature>
<evidence type="ECO:0000313" key="3">
    <source>
        <dbReference type="Proteomes" id="UP000719412"/>
    </source>
</evidence>
<sequence length="564" mass="60950">MDGVAIVRWCKWRSPFLSSLPRAPVLDCVGRRERGRGRGFPVWAQTSRTHTAPPPPPGTPPQCDTASAQAHARSLSPLGRRAGTPPRPIPGVDHPFSLSSRADDGGGGGEREGDADRAARGGTDRQDAASGSIHSRLPVVSLILPDFPGESLVEVYDAVALCAPPPPNRIGGDEPFIARQKKIQRQPLLFWFLSGSSFIYSVEQKQQGRTKTPSQGVTTPIPTFQRVKGWINSIPTPHHNTALTIIVSCASCLLCGHKVICKTNRKCVSCLIPSLVLCDSSMKSKVDTDQTLLHTLRNFAGFVIRRDFYSTILDEMQTQTGIDKDNETKGQVYTKNAAPDDHRDKAARGAAGVGNGGRKKMYITASGKSQSGDTHTVPFNARRRLTCGYNTRRAEFVCVGGGYGIVATTVGGVSGLTGEAAINSRAVDVAVGSVARSEWLVVKIRLEKTTKTYGVLIAVNVKTSSHRPRLDVARLEELRNHSWYSVAPEVVHFPPNPDQSYLFAQLSQQIPFGGRLRPSPSLQEAVHTGTPTPSPRPIGGVVVVVGELQEADFLQTNELEIVGR</sequence>
<feature type="region of interest" description="Disordered" evidence="1">
    <location>
        <begin position="519"/>
        <end position="538"/>
    </location>
</feature>
<accession>A0A8J6HBG5</accession>
<organism evidence="2 3">
    <name type="scientific">Tenebrio molitor</name>
    <name type="common">Yellow mealworm beetle</name>
    <dbReference type="NCBI Taxonomy" id="7067"/>
    <lineage>
        <taxon>Eukaryota</taxon>
        <taxon>Metazoa</taxon>
        <taxon>Ecdysozoa</taxon>
        <taxon>Arthropoda</taxon>
        <taxon>Hexapoda</taxon>
        <taxon>Insecta</taxon>
        <taxon>Pterygota</taxon>
        <taxon>Neoptera</taxon>
        <taxon>Endopterygota</taxon>
        <taxon>Coleoptera</taxon>
        <taxon>Polyphaga</taxon>
        <taxon>Cucujiformia</taxon>
        <taxon>Tenebrionidae</taxon>
        <taxon>Tenebrio</taxon>
    </lineage>
</organism>
<dbReference type="AlphaFoldDB" id="A0A8J6HBG5"/>
<keyword evidence="3" id="KW-1185">Reference proteome</keyword>
<name>A0A8J6HBG5_TENMO</name>
<feature type="compositionally biased region" description="Basic and acidic residues" evidence="1">
    <location>
        <begin position="101"/>
        <end position="127"/>
    </location>
</feature>